<feature type="domain" description="Methyltransferase" evidence="1">
    <location>
        <begin position="63"/>
        <end position="175"/>
    </location>
</feature>
<dbReference type="Proteomes" id="UP000009169">
    <property type="component" value="Unassembled WGS sequence"/>
</dbReference>
<organism evidence="2 3">
    <name type="scientific">Trichophyton equinum (strain ATCC MYA-4606 / CBS 127.97)</name>
    <name type="common">Horse ringworm fungus</name>
    <dbReference type="NCBI Taxonomy" id="559882"/>
    <lineage>
        <taxon>Eukaryota</taxon>
        <taxon>Fungi</taxon>
        <taxon>Dikarya</taxon>
        <taxon>Ascomycota</taxon>
        <taxon>Pezizomycotina</taxon>
        <taxon>Eurotiomycetes</taxon>
        <taxon>Eurotiomycetidae</taxon>
        <taxon>Onygenales</taxon>
        <taxon>Arthrodermataceae</taxon>
        <taxon>Trichophyton</taxon>
    </lineage>
</organism>
<name>F2PWK4_TRIEC</name>
<accession>F2PWK4</accession>
<evidence type="ECO:0000313" key="3">
    <source>
        <dbReference type="Proteomes" id="UP000009169"/>
    </source>
</evidence>
<protein>
    <recommendedName>
        <fullName evidence="1">Methyltransferase domain-containing protein</fullName>
    </recommendedName>
</protein>
<dbReference type="AlphaFoldDB" id="F2PWK4"/>
<keyword evidence="3" id="KW-1185">Reference proteome</keyword>
<evidence type="ECO:0000313" key="2">
    <source>
        <dbReference type="EMBL" id="EGE06272.1"/>
    </source>
</evidence>
<sequence length="301" mass="33416">MTIDYTSKGDIPHTSYYDSVYMAEALDSALDMEFEGFDDGKLYWDMFLRLDRSQQSPTDPTIVLDVGAGSGRIFRKMASKAAESGVDLSGVRLIGLDKSDSLIERAKHRVSELSGVGSISWIVGDASDMLAQPDLSQLRGQLSFILCADGGIGYIEGEANIHAFFSHTAQLLRPGSGRACISLLEFQVAGAYKNGAIPSTYDESMESMAEISKGSSLSFKPIFHREYVEDGHHVGRLDTEISNVDREGNKTVREICHYTHRFRIWSVEGMIQAAEKAGLKHVETIDWQRMQHFVFMTPKAK</sequence>
<dbReference type="InterPro" id="IPR041698">
    <property type="entry name" value="Methyltransf_25"/>
</dbReference>
<dbReference type="CDD" id="cd02440">
    <property type="entry name" value="AdoMet_MTases"/>
    <property type="match status" value="1"/>
</dbReference>
<dbReference type="OrthoDB" id="5339271at2759"/>
<reference evidence="3" key="1">
    <citation type="journal article" date="2012" name="MBio">
        <title>Comparative genome analysis of Trichophyton rubrum and related dermatophytes reveals candidate genes involved in infection.</title>
        <authorList>
            <person name="Martinez D.A."/>
            <person name="Oliver B.G."/>
            <person name="Graeser Y."/>
            <person name="Goldberg J.M."/>
            <person name="Li W."/>
            <person name="Martinez-Rossi N.M."/>
            <person name="Monod M."/>
            <person name="Shelest E."/>
            <person name="Barton R.C."/>
            <person name="Birch E."/>
            <person name="Brakhage A.A."/>
            <person name="Chen Z."/>
            <person name="Gurr S.J."/>
            <person name="Heiman D."/>
            <person name="Heitman J."/>
            <person name="Kosti I."/>
            <person name="Rossi A."/>
            <person name="Saif S."/>
            <person name="Samalova M."/>
            <person name="Saunders C.W."/>
            <person name="Shea T."/>
            <person name="Summerbell R.C."/>
            <person name="Xu J."/>
            <person name="Young S."/>
            <person name="Zeng Q."/>
            <person name="Birren B.W."/>
            <person name="Cuomo C.A."/>
            <person name="White T.C."/>
        </authorList>
    </citation>
    <scope>NUCLEOTIDE SEQUENCE [LARGE SCALE GENOMIC DNA]</scope>
    <source>
        <strain evidence="3">ATCC MYA-4606 / CBS 127.97</strain>
    </source>
</reference>
<dbReference type="InterPro" id="IPR029063">
    <property type="entry name" value="SAM-dependent_MTases_sf"/>
</dbReference>
<proteinExistence type="predicted"/>
<dbReference type="SUPFAM" id="SSF53335">
    <property type="entry name" value="S-adenosyl-L-methionine-dependent methyltransferases"/>
    <property type="match status" value="1"/>
</dbReference>
<dbReference type="HOGENOM" id="CLU_056019_0_0_1"/>
<dbReference type="Pfam" id="PF13649">
    <property type="entry name" value="Methyltransf_25"/>
    <property type="match status" value="1"/>
</dbReference>
<evidence type="ECO:0000259" key="1">
    <source>
        <dbReference type="Pfam" id="PF13649"/>
    </source>
</evidence>
<dbReference type="Gene3D" id="3.40.50.150">
    <property type="entry name" value="Vaccinia Virus protein VP39"/>
    <property type="match status" value="1"/>
</dbReference>
<dbReference type="VEuPathDB" id="FungiDB:TEQG_05276"/>
<dbReference type="EMBL" id="DS995746">
    <property type="protein sequence ID" value="EGE06272.1"/>
    <property type="molecule type" value="Genomic_DNA"/>
</dbReference>
<gene>
    <name evidence="2" type="ORF">TEQG_05276</name>
</gene>